<keyword evidence="7" id="KW-0963">Cytoplasm</keyword>
<dbReference type="GO" id="GO:0008652">
    <property type="term" value="P:amino acid biosynthetic process"/>
    <property type="evidence" value="ECO:0007669"/>
    <property type="project" value="UniProtKB-KW"/>
</dbReference>
<accession>A0A1M5YA06</accession>
<evidence type="ECO:0000256" key="6">
    <source>
        <dbReference type="ARBA" id="ARBA00023141"/>
    </source>
</evidence>
<dbReference type="RefSeq" id="WP_073378484.1">
    <property type="nucleotide sequence ID" value="NZ_FQXS01000030.1"/>
</dbReference>
<dbReference type="GO" id="GO:0000287">
    <property type="term" value="F:magnesium ion binding"/>
    <property type="evidence" value="ECO:0007669"/>
    <property type="project" value="UniProtKB-UniRule"/>
</dbReference>
<feature type="binding site" evidence="7">
    <location>
        <position position="60"/>
    </location>
    <ligand>
        <name>substrate</name>
    </ligand>
</feature>
<feature type="binding site" evidence="7">
    <location>
        <position position="136"/>
    </location>
    <ligand>
        <name>substrate</name>
    </ligand>
</feature>
<dbReference type="GO" id="GO:0009073">
    <property type="term" value="P:aromatic amino acid family biosynthetic process"/>
    <property type="evidence" value="ECO:0007669"/>
    <property type="project" value="UniProtKB-KW"/>
</dbReference>
<comment type="subcellular location">
    <subcellularLocation>
        <location evidence="7">Cytoplasm</location>
    </subcellularLocation>
</comment>
<gene>
    <name evidence="7" type="primary">aroK</name>
    <name evidence="8" type="ORF">SAMN02745124_03739</name>
</gene>
<feature type="binding site" evidence="7">
    <location>
        <position position="119"/>
    </location>
    <ligand>
        <name>ATP</name>
        <dbReference type="ChEBI" id="CHEBI:30616"/>
    </ligand>
</feature>
<keyword evidence="4 7" id="KW-0418">Kinase</keyword>
<dbReference type="CDD" id="cd00464">
    <property type="entry name" value="SK"/>
    <property type="match status" value="1"/>
</dbReference>
<dbReference type="HAMAP" id="MF_00109">
    <property type="entry name" value="Shikimate_kinase"/>
    <property type="match status" value="1"/>
</dbReference>
<dbReference type="GO" id="GO:0005829">
    <property type="term" value="C:cytosol"/>
    <property type="evidence" value="ECO:0007669"/>
    <property type="project" value="TreeGrafter"/>
</dbReference>
<comment type="similarity">
    <text evidence="7">Belongs to the shikimate kinase family.</text>
</comment>
<comment type="cofactor">
    <cofactor evidence="7">
        <name>Mg(2+)</name>
        <dbReference type="ChEBI" id="CHEBI:18420"/>
    </cofactor>
    <text evidence="7">Binds 1 Mg(2+) ion per subunit.</text>
</comment>
<keyword evidence="9" id="KW-1185">Reference proteome</keyword>
<keyword evidence="3 7" id="KW-0547">Nucleotide-binding</keyword>
<feature type="binding site" evidence="7">
    <location>
        <position position="81"/>
    </location>
    <ligand>
        <name>substrate</name>
    </ligand>
</feature>
<proteinExistence type="inferred from homology"/>
<dbReference type="STRING" id="1121409.SAMN02745124_03739"/>
<keyword evidence="6 7" id="KW-0057">Aromatic amino acid biosynthesis</keyword>
<dbReference type="InterPro" id="IPR031322">
    <property type="entry name" value="Shikimate/glucono_kinase"/>
</dbReference>
<feature type="binding site" evidence="7">
    <location>
        <position position="18"/>
    </location>
    <ligand>
        <name>Mg(2+)</name>
        <dbReference type="ChEBI" id="CHEBI:18420"/>
    </ligand>
</feature>
<name>A0A1M5YA06_9BACT</name>
<evidence type="ECO:0000256" key="3">
    <source>
        <dbReference type="ARBA" id="ARBA00022741"/>
    </source>
</evidence>
<dbReference type="GO" id="GO:0009423">
    <property type="term" value="P:chorismate biosynthetic process"/>
    <property type="evidence" value="ECO:0007669"/>
    <property type="project" value="UniProtKB-UniRule"/>
</dbReference>
<dbReference type="GO" id="GO:0005524">
    <property type="term" value="F:ATP binding"/>
    <property type="evidence" value="ECO:0007669"/>
    <property type="project" value="UniProtKB-UniRule"/>
</dbReference>
<organism evidence="8 9">
    <name type="scientific">Desulfofustis glycolicus DSM 9705</name>
    <dbReference type="NCBI Taxonomy" id="1121409"/>
    <lineage>
        <taxon>Bacteria</taxon>
        <taxon>Pseudomonadati</taxon>
        <taxon>Thermodesulfobacteriota</taxon>
        <taxon>Desulfobulbia</taxon>
        <taxon>Desulfobulbales</taxon>
        <taxon>Desulfocapsaceae</taxon>
        <taxon>Desulfofustis</taxon>
    </lineage>
</organism>
<evidence type="ECO:0000256" key="2">
    <source>
        <dbReference type="ARBA" id="ARBA00022679"/>
    </source>
</evidence>
<comment type="function">
    <text evidence="7">Catalyzes the specific phosphorylation of the 3-hydroxyl group of shikimic acid using ATP as a cosubstrate.</text>
</comment>
<dbReference type="EC" id="2.7.1.71" evidence="7"/>
<keyword evidence="7" id="KW-0479">Metal-binding</keyword>
<keyword evidence="5 7" id="KW-0067">ATP-binding</keyword>
<evidence type="ECO:0000256" key="4">
    <source>
        <dbReference type="ARBA" id="ARBA00022777"/>
    </source>
</evidence>
<dbReference type="UniPathway" id="UPA00053">
    <property type="reaction ID" value="UER00088"/>
</dbReference>
<sequence length="177" mass="19781">MDDNRNLVLIGMPGSGKSTVGVILAKRLARPYLDSDILIQLVEGRTLQEIVDQDGYLVLREIEQRVLLDITCDHHVIATGGSAPYSALAMEHLKKNGVIVYLTASLQTLNQRVHDYETRGLAKHPDQSFLDLFRERSELYSSYADITIDSNGRDQDQVCDDIVADLQKMIASSRHGQ</sequence>
<feature type="binding site" evidence="7">
    <location>
        <begin position="14"/>
        <end position="19"/>
    </location>
    <ligand>
        <name>ATP</name>
        <dbReference type="ChEBI" id="CHEBI:30616"/>
    </ligand>
</feature>
<dbReference type="GO" id="GO:0004765">
    <property type="term" value="F:shikimate kinase activity"/>
    <property type="evidence" value="ECO:0007669"/>
    <property type="project" value="UniProtKB-UniRule"/>
</dbReference>
<dbReference type="InterPro" id="IPR027417">
    <property type="entry name" value="P-loop_NTPase"/>
</dbReference>
<reference evidence="8 9" key="1">
    <citation type="submission" date="2016-11" db="EMBL/GenBank/DDBJ databases">
        <authorList>
            <person name="Jaros S."/>
            <person name="Januszkiewicz K."/>
            <person name="Wedrychowicz H."/>
        </authorList>
    </citation>
    <scope>NUCLEOTIDE SEQUENCE [LARGE SCALE GENOMIC DNA]</scope>
    <source>
        <strain evidence="8 9">DSM 9705</strain>
    </source>
</reference>
<evidence type="ECO:0000256" key="1">
    <source>
        <dbReference type="ARBA" id="ARBA00022605"/>
    </source>
</evidence>
<protein>
    <recommendedName>
        <fullName evidence="7">Shikimate kinase</fullName>
        <shortName evidence="7">SK</shortName>
        <ecNumber evidence="7">2.7.1.71</ecNumber>
    </recommendedName>
</protein>
<feature type="binding site" evidence="7">
    <location>
        <position position="36"/>
    </location>
    <ligand>
        <name>substrate</name>
    </ligand>
</feature>
<dbReference type="Proteomes" id="UP000184139">
    <property type="component" value="Unassembled WGS sequence"/>
</dbReference>
<dbReference type="EMBL" id="FQXS01000030">
    <property type="protein sequence ID" value="SHI08343.1"/>
    <property type="molecule type" value="Genomic_DNA"/>
</dbReference>
<dbReference type="PRINTS" id="PR01100">
    <property type="entry name" value="SHIKIMTKNASE"/>
</dbReference>
<comment type="pathway">
    <text evidence="7">Metabolic intermediate biosynthesis; chorismate biosynthesis; chorismate from D-erythrose 4-phosphate and phosphoenolpyruvate: step 5/7.</text>
</comment>
<evidence type="ECO:0000313" key="8">
    <source>
        <dbReference type="EMBL" id="SHI08343.1"/>
    </source>
</evidence>
<dbReference type="AlphaFoldDB" id="A0A1M5YA06"/>
<comment type="subunit">
    <text evidence="7">Monomer.</text>
</comment>
<comment type="catalytic activity">
    <reaction evidence="7">
        <text>shikimate + ATP = 3-phosphoshikimate + ADP + H(+)</text>
        <dbReference type="Rhea" id="RHEA:13121"/>
        <dbReference type="ChEBI" id="CHEBI:15378"/>
        <dbReference type="ChEBI" id="CHEBI:30616"/>
        <dbReference type="ChEBI" id="CHEBI:36208"/>
        <dbReference type="ChEBI" id="CHEBI:145989"/>
        <dbReference type="ChEBI" id="CHEBI:456216"/>
        <dbReference type="EC" id="2.7.1.71"/>
    </reaction>
</comment>
<keyword evidence="7" id="KW-0460">Magnesium</keyword>
<dbReference type="OrthoDB" id="9800332at2"/>
<dbReference type="PANTHER" id="PTHR21087">
    <property type="entry name" value="SHIKIMATE KINASE"/>
    <property type="match status" value="1"/>
</dbReference>
<feature type="binding site" evidence="7">
    <location>
        <position position="153"/>
    </location>
    <ligand>
        <name>ATP</name>
        <dbReference type="ChEBI" id="CHEBI:30616"/>
    </ligand>
</feature>
<evidence type="ECO:0000313" key="9">
    <source>
        <dbReference type="Proteomes" id="UP000184139"/>
    </source>
</evidence>
<keyword evidence="2 7" id="KW-0808">Transferase</keyword>
<keyword evidence="1 7" id="KW-0028">Amino-acid biosynthesis</keyword>
<dbReference type="Pfam" id="PF01202">
    <property type="entry name" value="SKI"/>
    <property type="match status" value="1"/>
</dbReference>
<evidence type="ECO:0000256" key="5">
    <source>
        <dbReference type="ARBA" id="ARBA00022840"/>
    </source>
</evidence>
<dbReference type="PANTHER" id="PTHR21087:SF16">
    <property type="entry name" value="SHIKIMATE KINASE 1, CHLOROPLASTIC"/>
    <property type="match status" value="1"/>
</dbReference>
<dbReference type="Gene3D" id="3.40.50.300">
    <property type="entry name" value="P-loop containing nucleotide triphosphate hydrolases"/>
    <property type="match status" value="1"/>
</dbReference>
<evidence type="ECO:0000256" key="7">
    <source>
        <dbReference type="HAMAP-Rule" id="MF_00109"/>
    </source>
</evidence>
<dbReference type="SUPFAM" id="SSF52540">
    <property type="entry name" value="P-loop containing nucleoside triphosphate hydrolases"/>
    <property type="match status" value="1"/>
</dbReference>
<dbReference type="InterPro" id="IPR000623">
    <property type="entry name" value="Shikimate_kinase/TSH1"/>
</dbReference>